<evidence type="ECO:0000256" key="2">
    <source>
        <dbReference type="ARBA" id="ARBA00008248"/>
    </source>
</evidence>
<dbReference type="InterPro" id="IPR004713">
    <property type="entry name" value="CaH_exchang"/>
</dbReference>
<dbReference type="AlphaFoldDB" id="M0ZYD0"/>
<feature type="transmembrane region" description="Helical" evidence="12">
    <location>
        <begin position="131"/>
        <end position="155"/>
    </location>
</feature>
<evidence type="ECO:0000256" key="6">
    <source>
        <dbReference type="ARBA" id="ARBA00022568"/>
    </source>
</evidence>
<feature type="transmembrane region" description="Helical" evidence="12">
    <location>
        <begin position="333"/>
        <end position="356"/>
    </location>
</feature>
<dbReference type="Proteomes" id="UP000011115">
    <property type="component" value="Unassembled WGS sequence"/>
</dbReference>
<dbReference type="GO" id="GO:0015369">
    <property type="term" value="F:calcium:proton antiporter activity"/>
    <property type="evidence" value="ECO:0000318"/>
    <property type="project" value="GO_Central"/>
</dbReference>
<dbReference type="InterPro" id="IPR004798">
    <property type="entry name" value="CAX-like"/>
</dbReference>
<comment type="subcellular location">
    <subcellularLocation>
        <location evidence="1">Vacuole membrane</location>
        <topology evidence="1">Multi-pass membrane protein</topology>
    </subcellularLocation>
</comment>
<feature type="transmembrane region" description="Helical" evidence="12">
    <location>
        <begin position="294"/>
        <end position="313"/>
    </location>
</feature>
<dbReference type="InterPro" id="IPR044880">
    <property type="entry name" value="NCX_ion-bd_dom_sf"/>
</dbReference>
<keyword evidence="8 12" id="KW-0106">Calcium</keyword>
<dbReference type="OMA" id="SWGISVT"/>
<keyword evidence="3 12" id="KW-0813">Transport</keyword>
<keyword evidence="10 12" id="KW-0406">Ion transport</keyword>
<name>M0ZYD0_SOLTU</name>
<keyword evidence="15" id="KW-1185">Reference proteome</keyword>
<dbReference type="InterPro" id="IPR004837">
    <property type="entry name" value="NaCa_Exmemb"/>
</dbReference>
<dbReference type="GO" id="GO:0070588">
    <property type="term" value="P:calcium ion transmembrane transport"/>
    <property type="evidence" value="ECO:0000318"/>
    <property type="project" value="GO_Central"/>
</dbReference>
<keyword evidence="7 12" id="KW-0812">Transmembrane</keyword>
<keyword evidence="11 12" id="KW-0472">Membrane</keyword>
<dbReference type="RefSeq" id="XP_006344115.1">
    <property type="nucleotide sequence ID" value="XM_006344053.2"/>
</dbReference>
<evidence type="ECO:0000256" key="1">
    <source>
        <dbReference type="ARBA" id="ARBA00004128"/>
    </source>
</evidence>
<feature type="transmembrane region" description="Helical" evidence="12">
    <location>
        <begin position="260"/>
        <end position="282"/>
    </location>
</feature>
<evidence type="ECO:0000259" key="13">
    <source>
        <dbReference type="Pfam" id="PF01699"/>
    </source>
</evidence>
<dbReference type="GeneID" id="102596079"/>
<feature type="transmembrane region" description="Helical" evidence="12">
    <location>
        <begin position="176"/>
        <end position="194"/>
    </location>
</feature>
<dbReference type="Gramene" id="PGSC0003DMT400010643">
    <property type="protein sequence ID" value="PGSC0003DMT400010643"/>
    <property type="gene ID" value="PGSC0003DMG400004158"/>
</dbReference>
<dbReference type="eggNOG" id="KOG1397">
    <property type="taxonomic scope" value="Eukaryota"/>
</dbReference>
<dbReference type="GO" id="GO:0006874">
    <property type="term" value="P:intracellular calcium ion homeostasis"/>
    <property type="evidence" value="ECO:0000318"/>
    <property type="project" value="GO_Central"/>
</dbReference>
<evidence type="ECO:0000256" key="4">
    <source>
        <dbReference type="ARBA" id="ARBA00022449"/>
    </source>
</evidence>
<evidence type="ECO:0000313" key="14">
    <source>
        <dbReference type="EnsemblPlants" id="PGSC0003DMT400010643"/>
    </source>
</evidence>
<dbReference type="PaxDb" id="4113-PGSC0003DMT400010643"/>
<dbReference type="PANTHER" id="PTHR31503">
    <property type="entry name" value="VACUOLAR CALCIUM ION TRANSPORTER"/>
    <property type="match status" value="1"/>
</dbReference>
<evidence type="ECO:0000256" key="10">
    <source>
        <dbReference type="ARBA" id="ARBA00023065"/>
    </source>
</evidence>
<feature type="domain" description="Sodium/calcium exchanger membrane region" evidence="13">
    <location>
        <begin position="265"/>
        <end position="403"/>
    </location>
</feature>
<evidence type="ECO:0000313" key="15">
    <source>
        <dbReference type="Proteomes" id="UP000011115"/>
    </source>
</evidence>
<dbReference type="FunFam" id="1.20.1420.30:FF:000008">
    <property type="entry name" value="Vacuolar cation/proton exchanger"/>
    <property type="match status" value="1"/>
</dbReference>
<accession>M0ZYD0</accession>
<feature type="transmembrane region" description="Helical" evidence="12">
    <location>
        <begin position="72"/>
        <end position="91"/>
    </location>
</feature>
<evidence type="ECO:0000256" key="3">
    <source>
        <dbReference type="ARBA" id="ARBA00022448"/>
    </source>
</evidence>
<proteinExistence type="inferred from homology"/>
<dbReference type="OrthoDB" id="1699231at2759"/>
<evidence type="ECO:0000256" key="11">
    <source>
        <dbReference type="ARBA" id="ARBA00023136"/>
    </source>
</evidence>
<feature type="transmembrane region" description="Helical" evidence="12">
    <location>
        <begin position="33"/>
        <end position="66"/>
    </location>
</feature>
<keyword evidence="6 12" id="KW-0109">Calcium transport</keyword>
<comment type="similarity">
    <text evidence="2">Belongs to the Ca(2+):cation antiporter (CaCA) (TC 2.A.19) family. Cation/proton exchanger (CAX) subfamily.</text>
</comment>
<evidence type="ECO:0000256" key="9">
    <source>
        <dbReference type="ARBA" id="ARBA00022989"/>
    </source>
</evidence>
<dbReference type="EnsemblPlants" id="PGSC0003DMT400010643">
    <property type="protein sequence ID" value="PGSC0003DMT400010643"/>
    <property type="gene ID" value="PGSC0003DMG400004158"/>
</dbReference>
<feature type="transmembrane region" description="Helical" evidence="12">
    <location>
        <begin position="103"/>
        <end position="125"/>
    </location>
</feature>
<feature type="transmembrane region" description="Helical" evidence="12">
    <location>
        <begin position="206"/>
        <end position="231"/>
    </location>
</feature>
<keyword evidence="5 12" id="KW-0926">Vacuole</keyword>
<dbReference type="GO" id="GO:0009705">
    <property type="term" value="C:plant-type vacuole membrane"/>
    <property type="evidence" value="ECO:0000318"/>
    <property type="project" value="GO_Central"/>
</dbReference>
<dbReference type="Pfam" id="PF01699">
    <property type="entry name" value="Na_Ca_ex"/>
    <property type="match status" value="2"/>
</dbReference>
<organism evidence="14 15">
    <name type="scientific">Solanum tuberosum</name>
    <name type="common">Potato</name>
    <dbReference type="NCBI Taxonomy" id="4113"/>
    <lineage>
        <taxon>Eukaryota</taxon>
        <taxon>Viridiplantae</taxon>
        <taxon>Streptophyta</taxon>
        <taxon>Embryophyta</taxon>
        <taxon>Tracheophyta</taxon>
        <taxon>Spermatophyta</taxon>
        <taxon>Magnoliopsida</taxon>
        <taxon>eudicotyledons</taxon>
        <taxon>Gunneridae</taxon>
        <taxon>Pentapetalae</taxon>
        <taxon>asterids</taxon>
        <taxon>lamiids</taxon>
        <taxon>Solanales</taxon>
        <taxon>Solanaceae</taxon>
        <taxon>Solanoideae</taxon>
        <taxon>Solaneae</taxon>
        <taxon>Solanum</taxon>
    </lineage>
</organism>
<gene>
    <name evidence="14" type="primary">LOC102596079</name>
</gene>
<keyword evidence="9 12" id="KW-1133">Transmembrane helix</keyword>
<keyword evidence="4 12" id="KW-0050">Antiport</keyword>
<dbReference type="Gene3D" id="1.20.1420.30">
    <property type="entry name" value="NCX, central ion-binding region"/>
    <property type="match status" value="1"/>
</dbReference>
<dbReference type="NCBIfam" id="TIGR00378">
    <property type="entry name" value="cax"/>
    <property type="match status" value="1"/>
</dbReference>
<evidence type="ECO:0000256" key="7">
    <source>
        <dbReference type="ARBA" id="ARBA00022692"/>
    </source>
</evidence>
<evidence type="ECO:0000256" key="5">
    <source>
        <dbReference type="ARBA" id="ARBA00022554"/>
    </source>
</evidence>
<feature type="domain" description="Sodium/calcium exchanger membrane region" evidence="13">
    <location>
        <begin position="72"/>
        <end position="233"/>
    </location>
</feature>
<dbReference type="SMR" id="M0ZYD0"/>
<dbReference type="STRING" id="4113.M0ZYD0"/>
<sequence>MGSLRDLENNVGEELERKNDEEIIMKKKKNAQIFRILLVNFQEVILGTKLCLLLPAIPLAILAQYYHFARPWIFAFSLLGLAPLAERVSFLTEQIAHFTGPTVGGLLNATCGNATEMIIGLFALYQRKIHVLKYSLLGSILSNLLLVLGSSLFCGGLANIKKEQRFDRKQADVNSLLLLLGLLCHMLPLMYRLALGPSINNINNNVATSILGLSRVSSIGMLIAYAAYLFFQLKTHRQFFESPEEEEEENKVSEDEEAVIGFWSSFAWLIGMTITIALLSEYVVGTIEAASDSWGISVSFISLIVLPIVGNAAEHAGSIIFALKNKLDISLGVALGSASQISMFVVPLCVIMGWIIGVDMDLDFSILETGSLAFSIILIAFTLQDGTSHYMKGVILCLAYCAIGACFFFHKIPINIENYSYGIMSA</sequence>
<dbReference type="NCBIfam" id="TIGR00846">
    <property type="entry name" value="caca2"/>
    <property type="match status" value="1"/>
</dbReference>
<feature type="transmembrane region" description="Helical" evidence="12">
    <location>
        <begin position="393"/>
        <end position="412"/>
    </location>
</feature>
<evidence type="ECO:0000256" key="8">
    <source>
        <dbReference type="ARBA" id="ARBA00022837"/>
    </source>
</evidence>
<feature type="transmembrane region" description="Helical" evidence="12">
    <location>
        <begin position="362"/>
        <end position="381"/>
    </location>
</feature>
<dbReference type="KEGG" id="sot:102596079"/>
<protein>
    <recommendedName>
        <fullName evidence="12">Vacuolar cation/proton exchanger</fullName>
    </recommendedName>
</protein>
<dbReference type="InParanoid" id="M0ZYD0"/>
<evidence type="ECO:0000256" key="12">
    <source>
        <dbReference type="RuleBase" id="RU365028"/>
    </source>
</evidence>
<reference evidence="15" key="1">
    <citation type="journal article" date="2011" name="Nature">
        <title>Genome sequence and analysis of the tuber crop potato.</title>
        <authorList>
            <consortium name="The Potato Genome Sequencing Consortium"/>
        </authorList>
    </citation>
    <scope>NUCLEOTIDE SEQUENCE [LARGE SCALE GENOMIC DNA]</scope>
    <source>
        <strain evidence="15">cv. DM1-3 516 R44</strain>
    </source>
</reference>
<comment type="function">
    <text evidence="12">Vacuolar cation/proton exchanger (CAX). Translocates Ca(2+) and other metal ions into vacuoles using the proton gradient formed by H(+)-ATPase and H(+)-pyrophosphatase.</text>
</comment>
<reference evidence="14" key="2">
    <citation type="submission" date="2015-06" db="UniProtKB">
        <authorList>
            <consortium name="EnsemblPlants"/>
        </authorList>
    </citation>
    <scope>IDENTIFICATION</scope>
    <source>
        <strain evidence="14">DM1-3 516 R44</strain>
    </source>
</reference>
<dbReference type="HOGENOM" id="CLU_008721_2_1_1"/>
<dbReference type="PANTHER" id="PTHR31503:SF42">
    <property type="entry name" value="VACUOLAR CATION_PROTON EXCHANGER"/>
    <property type="match status" value="1"/>
</dbReference>